<dbReference type="InterPro" id="IPR025659">
    <property type="entry name" value="Tubby-like_C"/>
</dbReference>
<dbReference type="InterPro" id="IPR005552">
    <property type="entry name" value="Scramblase"/>
</dbReference>
<dbReference type="RefSeq" id="WP_145657403.1">
    <property type="nucleotide sequence ID" value="NZ_LVEM01000002.1"/>
</dbReference>
<dbReference type="SUPFAM" id="SSF54518">
    <property type="entry name" value="Tubby C-terminal domain-like"/>
    <property type="match status" value="1"/>
</dbReference>
<evidence type="ECO:0000313" key="1">
    <source>
        <dbReference type="EMBL" id="TWB06995.1"/>
    </source>
</evidence>
<gene>
    <name evidence="1" type="ORF">FBZ96_101811</name>
</gene>
<protein>
    <submittedName>
        <fullName evidence="1">Scramblase</fullName>
    </submittedName>
</protein>
<dbReference type="OrthoDB" id="652307at2"/>
<dbReference type="AlphaFoldDB" id="A0A560ECH3"/>
<keyword evidence="2" id="KW-1185">Reference proteome</keyword>
<dbReference type="GO" id="GO:0017128">
    <property type="term" value="F:phospholipid scramblase activity"/>
    <property type="evidence" value="ECO:0007669"/>
    <property type="project" value="InterPro"/>
</dbReference>
<dbReference type="PANTHER" id="PTHR23248">
    <property type="entry name" value="PHOSPHOLIPID SCRAMBLASE-RELATED"/>
    <property type="match status" value="1"/>
</dbReference>
<organism evidence="1 2">
    <name type="scientific">Bradyrhizobium stylosanthis</name>
    <dbReference type="NCBI Taxonomy" id="1803665"/>
    <lineage>
        <taxon>Bacteria</taxon>
        <taxon>Pseudomonadati</taxon>
        <taxon>Pseudomonadota</taxon>
        <taxon>Alphaproteobacteria</taxon>
        <taxon>Hyphomicrobiales</taxon>
        <taxon>Nitrobacteraceae</taxon>
        <taxon>Bradyrhizobium</taxon>
    </lineage>
</organism>
<dbReference type="STRING" id="1803665.GCA_001641335_03194"/>
<evidence type="ECO:0000313" key="2">
    <source>
        <dbReference type="Proteomes" id="UP000319949"/>
    </source>
</evidence>
<dbReference type="GO" id="GO:0005886">
    <property type="term" value="C:plasma membrane"/>
    <property type="evidence" value="ECO:0007669"/>
    <property type="project" value="TreeGrafter"/>
</dbReference>
<name>A0A560ECH3_9BRAD</name>
<dbReference type="Proteomes" id="UP000319949">
    <property type="component" value="Unassembled WGS sequence"/>
</dbReference>
<dbReference type="PANTHER" id="PTHR23248:SF9">
    <property type="entry name" value="PHOSPHOLIPID SCRAMBLASE"/>
    <property type="match status" value="1"/>
</dbReference>
<comment type="caution">
    <text evidence="1">The sequence shown here is derived from an EMBL/GenBank/DDBJ whole genome shotgun (WGS) entry which is preliminary data.</text>
</comment>
<proteinExistence type="predicted"/>
<dbReference type="Pfam" id="PF03803">
    <property type="entry name" value="Scramblase"/>
    <property type="match status" value="1"/>
</dbReference>
<dbReference type="EMBL" id="VITK01000001">
    <property type="protein sequence ID" value="TWB06995.1"/>
    <property type="molecule type" value="Genomic_DNA"/>
</dbReference>
<accession>A0A560ECH3</accession>
<sequence>MLSTLAGQRQMYVQQAFELAELFGFETRNKYRIRDENGRDLLYAAEQQKGLLGFLWRQAFGHWRSFEIHFFDNTRQPVMRGVHPFRWFFQCLELHSRDGRLIGTIERQFSILTKSFHVIDAQGRVVLEVSSPFWRVWTFPFMRGAQERARVAKKWSGLGSELFTDRDSFLVEYLEPGLTEDERALVLAAAIYIDLMFFEVKGEGGAINWLRN</sequence>
<reference evidence="1 2" key="1">
    <citation type="submission" date="2019-06" db="EMBL/GenBank/DDBJ databases">
        <title>Genomic Encyclopedia of Type Strains, Phase IV (KMG-V): Genome sequencing to study the core and pangenomes of soil and plant-associated prokaryotes.</title>
        <authorList>
            <person name="Whitman W."/>
        </authorList>
    </citation>
    <scope>NUCLEOTIDE SEQUENCE [LARGE SCALE GENOMIC DNA]</scope>
    <source>
        <strain evidence="1 2">BR 510</strain>
    </source>
</reference>